<reference evidence="14 15" key="1">
    <citation type="submission" date="2017-10" db="EMBL/GenBank/DDBJ databases">
        <title>Genomics of the genus Arcobacter.</title>
        <authorList>
            <person name="Perez-Cataluna A."/>
            <person name="Figueras M.J."/>
        </authorList>
    </citation>
    <scope>NUCLEOTIDE SEQUENCE [LARGE SCALE GENOMIC DNA]</scope>
    <source>
        <strain evidence="14 15">DSM 24636</strain>
    </source>
</reference>
<keyword evidence="14" id="KW-0969">Cilium</keyword>
<gene>
    <name evidence="14" type="ORF">CRV06_07870</name>
</gene>
<evidence type="ECO:0000256" key="8">
    <source>
        <dbReference type="ARBA" id="ARBA00023136"/>
    </source>
</evidence>
<dbReference type="GO" id="GO:0005886">
    <property type="term" value="C:plasma membrane"/>
    <property type="evidence" value="ECO:0007669"/>
    <property type="project" value="UniProtKB-SubCell"/>
</dbReference>
<evidence type="ECO:0000256" key="10">
    <source>
        <dbReference type="ARBA" id="ARBA00025044"/>
    </source>
</evidence>
<evidence type="ECO:0000256" key="1">
    <source>
        <dbReference type="ARBA" id="ARBA00004117"/>
    </source>
</evidence>
<dbReference type="InterPro" id="IPR001543">
    <property type="entry name" value="FliN-like_C"/>
</dbReference>
<dbReference type="Pfam" id="PF02154">
    <property type="entry name" value="FliM"/>
    <property type="match status" value="1"/>
</dbReference>
<dbReference type="Proteomes" id="UP000290191">
    <property type="component" value="Unassembled WGS sequence"/>
</dbReference>
<evidence type="ECO:0000256" key="11">
    <source>
        <dbReference type="NCBIfam" id="TIGR01397"/>
    </source>
</evidence>
<evidence type="ECO:0000256" key="12">
    <source>
        <dbReference type="SAM" id="MobiDB-lite"/>
    </source>
</evidence>
<keyword evidence="9" id="KW-0975">Bacterial flagellum</keyword>
<comment type="similarity">
    <text evidence="3">Belongs to the FliM family.</text>
</comment>
<feature type="region of interest" description="Disordered" evidence="12">
    <location>
        <begin position="346"/>
        <end position="372"/>
    </location>
</feature>
<dbReference type="PIRSF" id="PIRSF002888">
    <property type="entry name" value="FliM"/>
    <property type="match status" value="1"/>
</dbReference>
<dbReference type="Gene3D" id="3.40.1550.10">
    <property type="entry name" value="CheC-like"/>
    <property type="match status" value="1"/>
</dbReference>
<evidence type="ECO:0000313" key="15">
    <source>
        <dbReference type="Proteomes" id="UP000290191"/>
    </source>
</evidence>
<protein>
    <recommendedName>
        <fullName evidence="4 11">Flagellar motor switch protein FliM</fullName>
    </recommendedName>
</protein>
<organism evidence="14 15">
    <name type="scientific">Halarcobacter anaerophilus</name>
    <dbReference type="NCBI Taxonomy" id="877500"/>
    <lineage>
        <taxon>Bacteria</taxon>
        <taxon>Pseudomonadati</taxon>
        <taxon>Campylobacterota</taxon>
        <taxon>Epsilonproteobacteria</taxon>
        <taxon>Campylobacterales</taxon>
        <taxon>Arcobacteraceae</taxon>
        <taxon>Halarcobacter</taxon>
    </lineage>
</organism>
<keyword evidence="6" id="KW-0145">Chemotaxis</keyword>
<dbReference type="EMBL" id="PDKO01000005">
    <property type="protein sequence ID" value="RXJ63169.1"/>
    <property type="molecule type" value="Genomic_DNA"/>
</dbReference>
<evidence type="ECO:0000256" key="5">
    <source>
        <dbReference type="ARBA" id="ARBA00022475"/>
    </source>
</evidence>
<dbReference type="RefSeq" id="WP_044417045.1">
    <property type="nucleotide sequence ID" value="NZ_CP041070.1"/>
</dbReference>
<keyword evidence="5" id="KW-1003">Cell membrane</keyword>
<dbReference type="OrthoDB" id="9806941at2"/>
<dbReference type="GO" id="GO:0009425">
    <property type="term" value="C:bacterial-type flagellum basal body"/>
    <property type="evidence" value="ECO:0007669"/>
    <property type="project" value="UniProtKB-SubCell"/>
</dbReference>
<dbReference type="SUPFAM" id="SSF103039">
    <property type="entry name" value="CheC-like"/>
    <property type="match status" value="1"/>
</dbReference>
<evidence type="ECO:0000256" key="9">
    <source>
        <dbReference type="ARBA" id="ARBA00023143"/>
    </source>
</evidence>
<keyword evidence="14" id="KW-0966">Cell projection</keyword>
<evidence type="ECO:0000256" key="6">
    <source>
        <dbReference type="ARBA" id="ARBA00022500"/>
    </source>
</evidence>
<dbReference type="AlphaFoldDB" id="A0A4Q0Y3D0"/>
<sequence length="372" mass="42293">MAEFLSQDEIDALLDIAEAGEEIDPDSEEQIISKEKNYSIYDFKKPNRISNEQFKAFSTLHDKMLRDLITDLSAMLRKVVDIKLYSIEQMTYGEFILSIPQLTSLNTLSIKPLDGRIVVECNPGISHKIIAELLGSGAVAANDNLDRELTEIEVNIFEHFYKMFVKHMYRAWEEVTTLNFKIESRDTNANAIQIISDHEIVLLVVLEITIDEESGFLSICYPIAYIEPLLNKIVEKMFNEGKNKKASRKPDITTLISGAKMKVEAIMAETELTAGDLLKLKPEDIIVFNKNATSSASKIYINGTEKFLGVSGISNNRKAIQMQTNIDHEKQETLEILRNMREERIKRSEESNANIKRLLKERNEASSARSHS</sequence>
<comment type="function">
    <text evidence="10">FliM is one of three proteins (FliG, FliN, FliM) that forms the rotor-mounted switch complex (C ring), located at the base of the basal body. This complex interacts with the CheY and CheZ chemotaxis proteins, in addition to contacting components of the motor that determine the direction of flagellar rotation.</text>
</comment>
<evidence type="ECO:0000256" key="7">
    <source>
        <dbReference type="ARBA" id="ARBA00022779"/>
    </source>
</evidence>
<evidence type="ECO:0000256" key="4">
    <source>
        <dbReference type="ARBA" id="ARBA00021898"/>
    </source>
</evidence>
<dbReference type="GO" id="GO:0003774">
    <property type="term" value="F:cytoskeletal motor activity"/>
    <property type="evidence" value="ECO:0007669"/>
    <property type="project" value="InterPro"/>
</dbReference>
<dbReference type="PANTHER" id="PTHR30034">
    <property type="entry name" value="FLAGELLAR MOTOR SWITCH PROTEIN FLIM"/>
    <property type="match status" value="1"/>
</dbReference>
<dbReference type="PRINTS" id="PR00955">
    <property type="entry name" value="FLGMOTORFLIM"/>
</dbReference>
<dbReference type="NCBIfam" id="TIGR01397">
    <property type="entry name" value="fliM_switch"/>
    <property type="match status" value="1"/>
</dbReference>
<evidence type="ECO:0000313" key="14">
    <source>
        <dbReference type="EMBL" id="RXJ63169.1"/>
    </source>
</evidence>
<dbReference type="GO" id="GO:0050918">
    <property type="term" value="P:positive chemotaxis"/>
    <property type="evidence" value="ECO:0007669"/>
    <property type="project" value="TreeGrafter"/>
</dbReference>
<dbReference type="PANTHER" id="PTHR30034:SF6">
    <property type="entry name" value="YOP PROTEINS TRANSLOCATION PROTEIN Q"/>
    <property type="match status" value="1"/>
</dbReference>
<dbReference type="GO" id="GO:0071978">
    <property type="term" value="P:bacterial-type flagellum-dependent swarming motility"/>
    <property type="evidence" value="ECO:0007669"/>
    <property type="project" value="TreeGrafter"/>
</dbReference>
<keyword evidence="8" id="KW-0472">Membrane</keyword>
<evidence type="ECO:0000256" key="3">
    <source>
        <dbReference type="ARBA" id="ARBA00011049"/>
    </source>
</evidence>
<keyword evidence="14" id="KW-0282">Flagellum</keyword>
<name>A0A4Q0Y3D0_9BACT</name>
<comment type="subcellular location">
    <subcellularLocation>
        <location evidence="1">Bacterial flagellum basal body</location>
    </subcellularLocation>
    <subcellularLocation>
        <location evidence="2">Cell membrane</location>
        <topology evidence="2">Peripheral membrane protein</topology>
    </subcellularLocation>
</comment>
<feature type="domain" description="Flagellar motor switch protein FliN-like C-terminal" evidence="13">
    <location>
        <begin position="256"/>
        <end position="324"/>
    </location>
</feature>
<keyword evidence="15" id="KW-1185">Reference proteome</keyword>
<dbReference type="InterPro" id="IPR001689">
    <property type="entry name" value="Flag_FliM"/>
</dbReference>
<accession>A0A4Q0Y3D0</accession>
<comment type="caution">
    <text evidence="14">The sequence shown here is derived from an EMBL/GenBank/DDBJ whole genome shotgun (WGS) entry which is preliminary data.</text>
</comment>
<keyword evidence="7" id="KW-0283">Flagellar rotation</keyword>
<evidence type="ECO:0000256" key="2">
    <source>
        <dbReference type="ARBA" id="ARBA00004202"/>
    </source>
</evidence>
<dbReference type="CDD" id="cd17908">
    <property type="entry name" value="FliM"/>
    <property type="match status" value="1"/>
</dbReference>
<dbReference type="InterPro" id="IPR036429">
    <property type="entry name" value="SpoA-like_sf"/>
</dbReference>
<dbReference type="Gene3D" id="2.30.330.10">
    <property type="entry name" value="SpoA-like"/>
    <property type="match status" value="1"/>
</dbReference>
<dbReference type="InterPro" id="IPR028976">
    <property type="entry name" value="CheC-like_sf"/>
</dbReference>
<evidence type="ECO:0000259" key="13">
    <source>
        <dbReference type="Pfam" id="PF01052"/>
    </source>
</evidence>
<dbReference type="Pfam" id="PF01052">
    <property type="entry name" value="FliMN_C"/>
    <property type="match status" value="1"/>
</dbReference>
<proteinExistence type="inferred from homology"/>
<dbReference type="STRING" id="877500.GCA_000935065_01561"/>
<dbReference type="SUPFAM" id="SSF101801">
    <property type="entry name" value="Surface presentation of antigens (SPOA)"/>
    <property type="match status" value="1"/>
</dbReference>